<reference evidence="3 4" key="1">
    <citation type="submission" date="2017-10" db="EMBL/GenBank/DDBJ databases">
        <title>Effective Description of Clostridium neonatale sp. nov. linked to necrotizing enterocolitis in neonates and a clarification of species assignable to the genus Clostridium (Prazmowski 1880) emend. Lawson and Rainey 2016.</title>
        <authorList>
            <person name="Bernard K."/>
            <person name="Burdz T."/>
            <person name="Wiebe D."/>
            <person name="Balcewich B."/>
            <person name="Alfa M."/>
            <person name="Bernier A.-M."/>
        </authorList>
    </citation>
    <scope>NUCLEOTIDE SEQUENCE [LARGE SCALE GENOMIC DNA]</scope>
    <source>
        <strain evidence="3 4">LCDC99A005</strain>
    </source>
</reference>
<feature type="repeat" description="Cell wall-binding" evidence="2">
    <location>
        <begin position="251"/>
        <end position="270"/>
    </location>
</feature>
<organism evidence="3 4">
    <name type="scientific">Clostridium neonatale</name>
    <dbReference type="NCBI Taxonomy" id="137838"/>
    <lineage>
        <taxon>Bacteria</taxon>
        <taxon>Bacillati</taxon>
        <taxon>Bacillota</taxon>
        <taxon>Clostridia</taxon>
        <taxon>Eubacteriales</taxon>
        <taxon>Clostridiaceae</taxon>
        <taxon>Clostridium</taxon>
    </lineage>
</organism>
<keyword evidence="4" id="KW-1185">Reference proteome</keyword>
<dbReference type="PROSITE" id="PS51170">
    <property type="entry name" value="CW"/>
    <property type="match status" value="3"/>
</dbReference>
<sequence length="310" mass="35268">MNKNIKRIIALVISLISVCSIGNVTGVKLFEKANAISSVVHVGELKDLSVKTIEGEELDLLSSFDEDDVVEYDSQDKEYKIILPKDSDGIRVSAAVKSDEDKDDDNGGKYVVKVFTSDKGDAKAYDAGDDLSIEDDSTTIYVRTYKSKSKFNDVYNDERVTQCAESYKITVKREGSISKDETEGITNSSTSIVLPKINVTDIAKTTEFKNQWVQKGDYWLRYDEEGQALRNTWFKDSNGKWYYMQTNGYMTTGWRFIDGDWYYFNQSGAMTTGWVKTEDGTWYYLKENGKMARNETIDGYELNSKGEYIK</sequence>
<name>A0A2A7MNA7_9CLOT</name>
<dbReference type="STRING" id="137838.GCA_001458595_04136"/>
<evidence type="ECO:0000313" key="4">
    <source>
        <dbReference type="Proteomes" id="UP000220840"/>
    </source>
</evidence>
<dbReference type="RefSeq" id="WP_058296751.1">
    <property type="nucleotide sequence ID" value="NZ_CAMRXG010000016.1"/>
</dbReference>
<dbReference type="Proteomes" id="UP000220840">
    <property type="component" value="Unassembled WGS sequence"/>
</dbReference>
<proteinExistence type="predicted"/>
<comment type="caution">
    <text evidence="3">The sequence shown here is derived from an EMBL/GenBank/DDBJ whole genome shotgun (WGS) entry which is preliminary data.</text>
</comment>
<evidence type="ECO:0000256" key="2">
    <source>
        <dbReference type="PROSITE-ProRule" id="PRU00591"/>
    </source>
</evidence>
<keyword evidence="1" id="KW-0677">Repeat</keyword>
<dbReference type="OrthoDB" id="1934201at2"/>
<dbReference type="Gene3D" id="2.10.270.10">
    <property type="entry name" value="Cholin Binding"/>
    <property type="match status" value="1"/>
</dbReference>
<evidence type="ECO:0000256" key="1">
    <source>
        <dbReference type="ARBA" id="ARBA00022737"/>
    </source>
</evidence>
<gene>
    <name evidence="3" type="ORF">CQ394_13215</name>
</gene>
<protein>
    <recommendedName>
        <fullName evidence="5">N-acetylmuramoyl-L-alanine amidase</fullName>
    </recommendedName>
</protein>
<dbReference type="InterPro" id="IPR018337">
    <property type="entry name" value="Cell_wall/Cho-bd_repeat"/>
</dbReference>
<evidence type="ECO:0000313" key="3">
    <source>
        <dbReference type="EMBL" id="PEG32608.1"/>
    </source>
</evidence>
<feature type="repeat" description="Cell wall-binding" evidence="2">
    <location>
        <begin position="230"/>
        <end position="250"/>
    </location>
</feature>
<dbReference type="SUPFAM" id="SSF69360">
    <property type="entry name" value="Cell wall binding repeat"/>
    <property type="match status" value="1"/>
</dbReference>
<feature type="repeat" description="Cell wall-binding" evidence="2">
    <location>
        <begin position="271"/>
        <end position="291"/>
    </location>
</feature>
<evidence type="ECO:0008006" key="5">
    <source>
        <dbReference type="Google" id="ProtNLM"/>
    </source>
</evidence>
<dbReference type="Pfam" id="PF01473">
    <property type="entry name" value="Choline_bind_1"/>
    <property type="match status" value="1"/>
</dbReference>
<accession>A0A2A7MNA7</accession>
<dbReference type="EMBL" id="PDCJ01000001">
    <property type="protein sequence ID" value="PEG32608.1"/>
    <property type="molecule type" value="Genomic_DNA"/>
</dbReference>
<dbReference type="Pfam" id="PF19127">
    <property type="entry name" value="Choline_bind_3"/>
    <property type="match status" value="1"/>
</dbReference>
<dbReference type="AlphaFoldDB" id="A0A2A7MNA7"/>